<accession>A0ABU0XGB6</accession>
<evidence type="ECO:0000313" key="8">
    <source>
        <dbReference type="Proteomes" id="UP001230289"/>
    </source>
</evidence>
<feature type="transmembrane region" description="Helical" evidence="6">
    <location>
        <begin position="61"/>
        <end position="82"/>
    </location>
</feature>
<feature type="transmembrane region" description="Helical" evidence="6">
    <location>
        <begin position="147"/>
        <end position="167"/>
    </location>
</feature>
<name>A0ABU0XGB6_9MICO</name>
<keyword evidence="4 6" id="KW-1133">Transmembrane helix</keyword>
<dbReference type="RefSeq" id="WP_308487664.1">
    <property type="nucleotide sequence ID" value="NZ_JAVFCB010000001.1"/>
</dbReference>
<evidence type="ECO:0000313" key="7">
    <source>
        <dbReference type="EMBL" id="MDQ4212735.1"/>
    </source>
</evidence>
<comment type="subcellular location">
    <subcellularLocation>
        <location evidence="1">Cell membrane</location>
        <topology evidence="1">Multi-pass membrane protein</topology>
    </subcellularLocation>
</comment>
<feature type="transmembrane region" description="Helical" evidence="6">
    <location>
        <begin position="299"/>
        <end position="318"/>
    </location>
</feature>
<dbReference type="PANTHER" id="PTHR40277:SF1">
    <property type="entry name" value="BLL5419 PROTEIN"/>
    <property type="match status" value="1"/>
</dbReference>
<keyword evidence="2" id="KW-1003">Cell membrane</keyword>
<evidence type="ECO:0000256" key="5">
    <source>
        <dbReference type="ARBA" id="ARBA00023136"/>
    </source>
</evidence>
<feature type="transmembrane region" description="Helical" evidence="6">
    <location>
        <begin position="276"/>
        <end position="293"/>
    </location>
</feature>
<organism evidence="7 8">
    <name type="scientific">Microbacterium capsulatum</name>
    <dbReference type="NCBI Taxonomy" id="3041921"/>
    <lineage>
        <taxon>Bacteria</taxon>
        <taxon>Bacillati</taxon>
        <taxon>Actinomycetota</taxon>
        <taxon>Actinomycetes</taxon>
        <taxon>Micrococcales</taxon>
        <taxon>Microbacteriaceae</taxon>
        <taxon>Microbacterium</taxon>
    </lineage>
</organism>
<dbReference type="EMBL" id="JAVFCB010000001">
    <property type="protein sequence ID" value="MDQ4212735.1"/>
    <property type="molecule type" value="Genomic_DNA"/>
</dbReference>
<feature type="transmembrane region" description="Helical" evidence="6">
    <location>
        <begin position="31"/>
        <end position="55"/>
    </location>
</feature>
<evidence type="ECO:0000256" key="6">
    <source>
        <dbReference type="SAM" id="Phobius"/>
    </source>
</evidence>
<comment type="caution">
    <text evidence="7">The sequence shown here is derived from an EMBL/GenBank/DDBJ whole genome shotgun (WGS) entry which is preliminary data.</text>
</comment>
<feature type="transmembrane region" description="Helical" evidence="6">
    <location>
        <begin position="173"/>
        <end position="195"/>
    </location>
</feature>
<dbReference type="InterPro" id="IPR022791">
    <property type="entry name" value="L-PG_synthase/AglD"/>
</dbReference>
<feature type="transmembrane region" description="Helical" evidence="6">
    <location>
        <begin position="216"/>
        <end position="243"/>
    </location>
</feature>
<evidence type="ECO:0000256" key="1">
    <source>
        <dbReference type="ARBA" id="ARBA00004651"/>
    </source>
</evidence>
<keyword evidence="8" id="KW-1185">Reference proteome</keyword>
<protein>
    <submittedName>
        <fullName evidence="7">Lysylphosphatidylglycerol synthase transmembrane domain-containing protein</fullName>
    </submittedName>
</protein>
<dbReference type="PANTHER" id="PTHR40277">
    <property type="entry name" value="BLL5419 PROTEIN"/>
    <property type="match status" value="1"/>
</dbReference>
<dbReference type="Pfam" id="PF03706">
    <property type="entry name" value="LPG_synthase_TM"/>
    <property type="match status" value="1"/>
</dbReference>
<evidence type="ECO:0000256" key="4">
    <source>
        <dbReference type="ARBA" id="ARBA00022989"/>
    </source>
</evidence>
<evidence type="ECO:0000256" key="2">
    <source>
        <dbReference type="ARBA" id="ARBA00022475"/>
    </source>
</evidence>
<keyword evidence="5 6" id="KW-0472">Membrane</keyword>
<feature type="transmembrane region" description="Helical" evidence="6">
    <location>
        <begin position="249"/>
        <end position="269"/>
    </location>
</feature>
<reference evidence="7 8" key="1">
    <citation type="submission" date="2023-08" db="EMBL/GenBank/DDBJ databases">
        <title>Microbacterium sp. nov., isolated from a waste landfill.</title>
        <authorList>
            <person name="Wen W."/>
        </authorList>
    </citation>
    <scope>NUCLEOTIDE SEQUENCE [LARGE SCALE GENOMIC DNA]</scope>
    <source>
        <strain evidence="7 8">ASV81</strain>
    </source>
</reference>
<keyword evidence="3 6" id="KW-0812">Transmembrane</keyword>
<evidence type="ECO:0000256" key="3">
    <source>
        <dbReference type="ARBA" id="ARBA00022692"/>
    </source>
</evidence>
<proteinExistence type="predicted"/>
<sequence>MAALNPVSERHAAGRIATTADPASARRRIRLVVRLAAGGAIVVATALVVGFGPFLRGIAAISPPSILAALILSAIATAAAAWRWRTVATGYGLPLTRHAAFAACYRSQFLNAVLPAGILGDVHRAWAHGQAHARLGAAARAVVVERALGQVVQIALTLAVLLPLGLGSPLEPVVWGAGALTALLAAAVAIAAILPRPRRLLQREYALLRPVLARPGALLAIVLTSIVVVAAHVTLFVVAGLAVGLPLRSGLAAAGLVVLAASAIPVNVGGWGPREAAAGAAFGLVGLGAAAGVATSTAFGVLALVAVAPGAVVLLAGWRRRP</sequence>
<gene>
    <name evidence="7" type="ORF">RBR11_02265</name>
</gene>
<dbReference type="Proteomes" id="UP001230289">
    <property type="component" value="Unassembled WGS sequence"/>
</dbReference>